<protein>
    <submittedName>
        <fullName evidence="6">50S ribosomal protein L16</fullName>
    </submittedName>
</protein>
<dbReference type="AlphaFoldDB" id="A0A455RFH5"/>
<evidence type="ECO:0000256" key="5">
    <source>
        <dbReference type="SAM" id="MobiDB-lite"/>
    </source>
</evidence>
<dbReference type="Gene3D" id="3.90.1170.10">
    <property type="entry name" value="Ribosomal protein L10e/L16"/>
    <property type="match status" value="1"/>
</dbReference>
<accession>A0A455RFH5</accession>
<proteinExistence type="inferred from homology"/>
<dbReference type="EMBL" id="AP019310">
    <property type="protein sequence ID" value="BBH42923.1"/>
    <property type="molecule type" value="Genomic_DNA"/>
</dbReference>
<keyword evidence="6" id="KW-0496">Mitochondrion</keyword>
<keyword evidence="3 4" id="KW-0687">Ribonucleoprotein</keyword>
<dbReference type="SUPFAM" id="SSF54686">
    <property type="entry name" value="Ribosomal protein L16p/L10e"/>
    <property type="match status" value="1"/>
</dbReference>
<reference evidence="6" key="1">
    <citation type="journal article" date="2019" name="Sci. Rep.">
        <title>Horizontally-acquired genetic elements in the mitochondrial genome of a centrohelid Marophrys sp. SRT127.</title>
        <authorList>
            <person name="Nishimura Y."/>
            <person name="Shiratori T."/>
            <person name="Ishida K."/>
            <person name="Hashimoto T."/>
            <person name="Ohkuma M."/>
            <person name="Inagaki Y."/>
        </authorList>
    </citation>
    <scope>NUCLEOTIDE SEQUENCE</scope>
    <source>
        <strain evidence="6">SRT127</strain>
    </source>
</reference>
<comment type="similarity">
    <text evidence="1 4">Belongs to the universal ribosomal protein uL16 family.</text>
</comment>
<evidence type="ECO:0000313" key="6">
    <source>
        <dbReference type="EMBL" id="BBH42923.1"/>
    </source>
</evidence>
<dbReference type="PANTHER" id="PTHR12220:SF13">
    <property type="entry name" value="LARGE RIBOSOMAL SUBUNIT PROTEIN UL16M"/>
    <property type="match status" value="1"/>
</dbReference>
<geneLocation type="mitochondrion" evidence="6"/>
<dbReference type="InterPro" id="IPR036920">
    <property type="entry name" value="Ribosomal_uL16_sf"/>
</dbReference>
<dbReference type="CDD" id="cd01433">
    <property type="entry name" value="Ribosomal_L16_L10e"/>
    <property type="match status" value="1"/>
</dbReference>
<evidence type="ECO:0000256" key="4">
    <source>
        <dbReference type="RuleBase" id="RU004413"/>
    </source>
</evidence>
<evidence type="ECO:0000256" key="3">
    <source>
        <dbReference type="ARBA" id="ARBA00023274"/>
    </source>
</evidence>
<dbReference type="GO" id="GO:0005840">
    <property type="term" value="C:ribosome"/>
    <property type="evidence" value="ECO:0007669"/>
    <property type="project" value="UniProtKB-KW"/>
</dbReference>
<dbReference type="GO" id="GO:1990904">
    <property type="term" value="C:ribonucleoprotein complex"/>
    <property type="evidence" value="ECO:0007669"/>
    <property type="project" value="UniProtKB-KW"/>
</dbReference>
<dbReference type="Pfam" id="PF00252">
    <property type="entry name" value="Ribosomal_L16"/>
    <property type="match status" value="1"/>
</dbReference>
<dbReference type="NCBIfam" id="TIGR01164">
    <property type="entry name" value="rplP_bact"/>
    <property type="match status" value="1"/>
</dbReference>
<dbReference type="PROSITE" id="PS00701">
    <property type="entry name" value="RIBOSOMAL_L16_2"/>
    <property type="match status" value="1"/>
</dbReference>
<evidence type="ECO:0000256" key="1">
    <source>
        <dbReference type="ARBA" id="ARBA00008931"/>
    </source>
</evidence>
<dbReference type="PRINTS" id="PR00060">
    <property type="entry name" value="RIBOSOMALL16"/>
</dbReference>
<dbReference type="PANTHER" id="PTHR12220">
    <property type="entry name" value="50S/60S RIBOSOMAL PROTEIN L16"/>
    <property type="match status" value="1"/>
</dbReference>
<organism evidence="6">
    <name type="scientific">Marophrys sp. SRT127</name>
    <dbReference type="NCBI Taxonomy" id="2488311"/>
    <lineage>
        <taxon>Eukaryota</taxon>
        <taxon>Haptista</taxon>
        <taxon>Centroplasthelida</taxon>
        <taxon>Panacanthocystida</taxon>
        <taxon>Acanthocystida</taxon>
        <taxon>Marophrys</taxon>
    </lineage>
</organism>
<keyword evidence="2 4" id="KW-0689">Ribosomal protein</keyword>
<dbReference type="GO" id="GO:0003735">
    <property type="term" value="F:structural constituent of ribosome"/>
    <property type="evidence" value="ECO:0007669"/>
    <property type="project" value="InterPro"/>
</dbReference>
<dbReference type="InterPro" id="IPR016180">
    <property type="entry name" value="Ribosomal_uL16_dom"/>
</dbReference>
<dbReference type="InterPro" id="IPR020798">
    <property type="entry name" value="Ribosomal_uL16_CS"/>
</dbReference>
<sequence length="161" mass="18056">MERPANPKYRKSQRKSRDTKNLQTRTHRLSFGCYGLKALEGMNMKASQMEAFRRVLVRRTRKFGRVFIRTFPYKPISGKPTKTRMGKGKGSVQFWVCPVKPGQILFEVAGAIPADALKELLKKASKKLPMRTKFITYNSSAASLDKPPANGTLATGAAHIL</sequence>
<evidence type="ECO:0000256" key="2">
    <source>
        <dbReference type="ARBA" id="ARBA00022980"/>
    </source>
</evidence>
<dbReference type="GO" id="GO:0019843">
    <property type="term" value="F:rRNA binding"/>
    <property type="evidence" value="ECO:0007669"/>
    <property type="project" value="InterPro"/>
</dbReference>
<name>A0A455RFH5_9EUKA</name>
<dbReference type="InterPro" id="IPR047873">
    <property type="entry name" value="Ribosomal_uL16"/>
</dbReference>
<feature type="region of interest" description="Disordered" evidence="5">
    <location>
        <begin position="1"/>
        <end position="23"/>
    </location>
</feature>
<gene>
    <name evidence="6" type="primary">rpl16</name>
</gene>
<dbReference type="GO" id="GO:0006412">
    <property type="term" value="P:translation"/>
    <property type="evidence" value="ECO:0007669"/>
    <property type="project" value="InterPro"/>
</dbReference>
<dbReference type="InterPro" id="IPR000114">
    <property type="entry name" value="Ribosomal_uL16_bact-type"/>
</dbReference>